<keyword evidence="3" id="KW-1185">Reference proteome</keyword>
<dbReference type="Proteomes" id="UP001597073">
    <property type="component" value="Unassembled WGS sequence"/>
</dbReference>
<dbReference type="InterPro" id="IPR035923">
    <property type="entry name" value="TT1751-like_sf"/>
</dbReference>
<evidence type="ECO:0000259" key="1">
    <source>
        <dbReference type="Pfam" id="PF03625"/>
    </source>
</evidence>
<dbReference type="CDD" id="cd14797">
    <property type="entry name" value="DUF302"/>
    <property type="match status" value="1"/>
</dbReference>
<evidence type="ECO:0000313" key="3">
    <source>
        <dbReference type="Proteomes" id="UP001597073"/>
    </source>
</evidence>
<dbReference type="InterPro" id="IPR005180">
    <property type="entry name" value="DUF302"/>
</dbReference>
<sequence length="137" mass="14899">MTSKTIDIKHGILTRTSRLPVRDTMDVLAKGIKEKGATIYARIDQQAEAIKAGIGLPALEFLLFGNPLKGTLMMNKNPIVALDLPLKIICWQGENGLTHIAFNDQAYISRRYGLKASADSPLNLAPLIDQILAGTTV</sequence>
<protein>
    <submittedName>
        <fullName evidence="2">DUF302 domain-containing protein</fullName>
    </submittedName>
</protein>
<dbReference type="SUPFAM" id="SSF103247">
    <property type="entry name" value="TT1751-like"/>
    <property type="match status" value="1"/>
</dbReference>
<organism evidence="2 3">
    <name type="scientific">Mucilaginibacter lutimaris</name>
    <dbReference type="NCBI Taxonomy" id="931629"/>
    <lineage>
        <taxon>Bacteria</taxon>
        <taxon>Pseudomonadati</taxon>
        <taxon>Bacteroidota</taxon>
        <taxon>Sphingobacteriia</taxon>
        <taxon>Sphingobacteriales</taxon>
        <taxon>Sphingobacteriaceae</taxon>
        <taxon>Mucilaginibacter</taxon>
    </lineage>
</organism>
<dbReference type="EMBL" id="JBHTIA010000003">
    <property type="protein sequence ID" value="MFD0764580.1"/>
    <property type="molecule type" value="Genomic_DNA"/>
</dbReference>
<accession>A0ABW2ZEE4</accession>
<gene>
    <name evidence="2" type="ORF">ACFQZI_06925</name>
</gene>
<comment type="caution">
    <text evidence="2">The sequence shown here is derived from an EMBL/GenBank/DDBJ whole genome shotgun (WGS) entry which is preliminary data.</text>
</comment>
<reference evidence="3" key="1">
    <citation type="journal article" date="2019" name="Int. J. Syst. Evol. Microbiol.">
        <title>The Global Catalogue of Microorganisms (GCM) 10K type strain sequencing project: providing services to taxonomists for standard genome sequencing and annotation.</title>
        <authorList>
            <consortium name="The Broad Institute Genomics Platform"/>
            <consortium name="The Broad Institute Genome Sequencing Center for Infectious Disease"/>
            <person name="Wu L."/>
            <person name="Ma J."/>
        </authorList>
    </citation>
    <scope>NUCLEOTIDE SEQUENCE [LARGE SCALE GENOMIC DNA]</scope>
    <source>
        <strain evidence="3">CCUG 60742</strain>
    </source>
</reference>
<dbReference type="Pfam" id="PF03625">
    <property type="entry name" value="DUF302"/>
    <property type="match status" value="1"/>
</dbReference>
<dbReference type="Gene3D" id="3.30.310.70">
    <property type="entry name" value="TT1751-like domain"/>
    <property type="match status" value="1"/>
</dbReference>
<dbReference type="RefSeq" id="WP_377140248.1">
    <property type="nucleotide sequence ID" value="NZ_JBHTIA010000003.1"/>
</dbReference>
<dbReference type="PANTHER" id="PTHR38342">
    <property type="entry name" value="SLR5037 PROTEIN"/>
    <property type="match status" value="1"/>
</dbReference>
<evidence type="ECO:0000313" key="2">
    <source>
        <dbReference type="EMBL" id="MFD0764580.1"/>
    </source>
</evidence>
<dbReference type="PANTHER" id="PTHR38342:SF2">
    <property type="entry name" value="INNER MEMBRANE OR EXPORTED"/>
    <property type="match status" value="1"/>
</dbReference>
<name>A0ABW2ZEE4_9SPHI</name>
<proteinExistence type="predicted"/>
<feature type="domain" description="DUF302" evidence="1">
    <location>
        <begin position="43"/>
        <end position="104"/>
    </location>
</feature>